<dbReference type="Pfam" id="PF01841">
    <property type="entry name" value="Transglut_core"/>
    <property type="match status" value="1"/>
</dbReference>
<organism evidence="2 3">
    <name type="scientific">Enterocloster hominis</name>
    <name type="common">ex Hitch et al. 2024</name>
    <dbReference type="NCBI Taxonomy" id="1917870"/>
    <lineage>
        <taxon>Bacteria</taxon>
        <taxon>Bacillati</taxon>
        <taxon>Bacillota</taxon>
        <taxon>Clostridia</taxon>
        <taxon>Lachnospirales</taxon>
        <taxon>Lachnospiraceae</taxon>
        <taxon>Enterocloster</taxon>
    </lineage>
</organism>
<dbReference type="InterPro" id="IPR038765">
    <property type="entry name" value="Papain-like_cys_pep_sf"/>
</dbReference>
<dbReference type="InterPro" id="IPR002931">
    <property type="entry name" value="Transglutaminase-like"/>
</dbReference>
<evidence type="ECO:0000313" key="3">
    <source>
        <dbReference type="Proteomes" id="UP001454086"/>
    </source>
</evidence>
<protein>
    <submittedName>
        <fullName evidence="2">Transglutaminase domain-containing protein</fullName>
    </submittedName>
</protein>
<dbReference type="Gene3D" id="3.10.620.30">
    <property type="match status" value="1"/>
</dbReference>
<dbReference type="RefSeq" id="WP_008717282.1">
    <property type="nucleotide sequence ID" value="NZ_JAJFDX010000001.1"/>
</dbReference>
<dbReference type="SUPFAM" id="SSF54001">
    <property type="entry name" value="Cysteine proteinases"/>
    <property type="match status" value="1"/>
</dbReference>
<reference evidence="2 3" key="1">
    <citation type="submission" date="2024-03" db="EMBL/GenBank/DDBJ databases">
        <title>Human intestinal bacterial collection.</title>
        <authorList>
            <person name="Pauvert C."/>
            <person name="Hitch T.C.A."/>
            <person name="Clavel T."/>
        </authorList>
    </citation>
    <scope>NUCLEOTIDE SEQUENCE [LARGE SCALE GENOMIC DNA]</scope>
    <source>
        <strain evidence="2 3">CLA-SR-H021</strain>
    </source>
</reference>
<dbReference type="Proteomes" id="UP001454086">
    <property type="component" value="Unassembled WGS sequence"/>
</dbReference>
<proteinExistence type="predicted"/>
<feature type="domain" description="Transglutaminase-like" evidence="1">
    <location>
        <begin position="165"/>
        <end position="217"/>
    </location>
</feature>
<keyword evidence="3" id="KW-1185">Reference proteome</keyword>
<dbReference type="SMART" id="SM00460">
    <property type="entry name" value="TGc"/>
    <property type="match status" value="1"/>
</dbReference>
<gene>
    <name evidence="2" type="ORF">WMQ36_24010</name>
</gene>
<name>A0ABV1DCC7_9FIRM</name>
<evidence type="ECO:0000313" key="2">
    <source>
        <dbReference type="EMBL" id="MEQ2428032.1"/>
    </source>
</evidence>
<evidence type="ECO:0000259" key="1">
    <source>
        <dbReference type="SMART" id="SM00460"/>
    </source>
</evidence>
<comment type="caution">
    <text evidence="2">The sequence shown here is derived from an EMBL/GenBank/DDBJ whole genome shotgun (WGS) entry which is preliminary data.</text>
</comment>
<sequence length="243" mass="27681">MNIHFEIHSSAMQQPEPSGGQAVFTGRSASQMTSRNTGFEALGEAVMDALKEGRKDGGYIKTGIVFNSEEEAFSFGRYYYRYIYLGKEEVTLYSFDENGKSAIYVSCGNPDKAVSEHRQVQDRLSDVVQSCRTLGDREKAEYFYDWVYNHVSYDQTLKNKTIYDAVVDGSSVCWGYVSAYLMLCRSAGLICEPVYAGNHAWNRTWIDGEWRYCDITWDKSLGGSTWKFLTQKDMDSDSMHNNL</sequence>
<dbReference type="EMBL" id="JBBMFM010000144">
    <property type="protein sequence ID" value="MEQ2428032.1"/>
    <property type="molecule type" value="Genomic_DNA"/>
</dbReference>
<accession>A0ABV1DCC7</accession>